<reference evidence="1 2" key="1">
    <citation type="submission" date="2021-03" db="EMBL/GenBank/DDBJ databases">
        <title>Genomic Encyclopedia of Type Strains, Phase IV (KMG-IV): sequencing the most valuable type-strain genomes for metagenomic binning, comparative biology and taxonomic classification.</title>
        <authorList>
            <person name="Goeker M."/>
        </authorList>
    </citation>
    <scope>NUCLEOTIDE SEQUENCE [LARGE SCALE GENOMIC DNA]</scope>
    <source>
        <strain evidence="1 2">DSM 28783</strain>
    </source>
</reference>
<dbReference type="InterPro" id="IPR042242">
    <property type="entry name" value="RecO_C"/>
</dbReference>
<protein>
    <submittedName>
        <fullName evidence="1">DNA repair protein RecO</fullName>
    </submittedName>
</protein>
<dbReference type="InterPro" id="IPR037278">
    <property type="entry name" value="ARFGAP/RecO"/>
</dbReference>
<dbReference type="Proteomes" id="UP001519307">
    <property type="component" value="Unassembled WGS sequence"/>
</dbReference>
<gene>
    <name evidence="1" type="ORF">J2Z42_001725</name>
</gene>
<dbReference type="NCBIfam" id="TIGR00613">
    <property type="entry name" value="reco"/>
    <property type="match status" value="1"/>
</dbReference>
<dbReference type="Gene3D" id="1.20.1440.120">
    <property type="entry name" value="Recombination protein O, C-terminal domain"/>
    <property type="match status" value="1"/>
</dbReference>
<name>A0ABS4KSM8_9CLOT</name>
<comment type="caution">
    <text evidence="1">The sequence shown here is derived from an EMBL/GenBank/DDBJ whole genome shotgun (WGS) entry which is preliminary data.</text>
</comment>
<dbReference type="PANTHER" id="PTHR33991">
    <property type="entry name" value="DNA REPAIR PROTEIN RECO"/>
    <property type="match status" value="1"/>
</dbReference>
<proteinExistence type="predicted"/>
<evidence type="ECO:0000313" key="2">
    <source>
        <dbReference type="Proteomes" id="UP001519307"/>
    </source>
</evidence>
<organism evidence="1 2">
    <name type="scientific">Clostridium algifaecis</name>
    <dbReference type="NCBI Taxonomy" id="1472040"/>
    <lineage>
        <taxon>Bacteria</taxon>
        <taxon>Bacillati</taxon>
        <taxon>Bacillota</taxon>
        <taxon>Clostridia</taxon>
        <taxon>Eubacteriales</taxon>
        <taxon>Clostridiaceae</taxon>
        <taxon>Clostridium</taxon>
    </lineage>
</organism>
<evidence type="ECO:0000313" key="1">
    <source>
        <dbReference type="EMBL" id="MBP2033046.1"/>
    </source>
</evidence>
<keyword evidence="2" id="KW-1185">Reference proteome</keyword>
<sequence>MIDSFQDLLNDLVTLTYASYFCELVDIAMNDEECNKRLFIHLVTAFYLMKNHAVDLETLARAFELKILQSTGYGINFDYCAVCRRKITTSDYLSIQYLGGVCSECKKINGVGIKYSTFSALKYISKIPLEKVYRVNLSKEVKEELYKVLSLIISQNYFRKPKSLETLNYLVNFEKQNY</sequence>
<dbReference type="PANTHER" id="PTHR33991:SF1">
    <property type="entry name" value="DNA REPAIR PROTEIN RECO"/>
    <property type="match status" value="1"/>
</dbReference>
<dbReference type="InterPro" id="IPR003717">
    <property type="entry name" value="RecO"/>
</dbReference>
<dbReference type="Pfam" id="PF02565">
    <property type="entry name" value="RecO_C"/>
    <property type="match status" value="1"/>
</dbReference>
<dbReference type="SUPFAM" id="SSF57863">
    <property type="entry name" value="ArfGap/RecO-like zinc finger"/>
    <property type="match status" value="1"/>
</dbReference>
<dbReference type="EMBL" id="JAGGLM010000009">
    <property type="protein sequence ID" value="MBP2033046.1"/>
    <property type="molecule type" value="Genomic_DNA"/>
</dbReference>
<accession>A0ABS4KSM8</accession>